<feature type="region of interest" description="Disordered" evidence="1">
    <location>
        <begin position="126"/>
        <end position="163"/>
    </location>
</feature>
<gene>
    <name evidence="2" type="ORF">SAMN05660652_03743</name>
</gene>
<dbReference type="AlphaFoldDB" id="A0A1G8LZW5"/>
<sequence length="163" mass="17466">MRPIHDIDVLLLLALALSSKRRPAQLGEIVAAAEVVQSIIPANVQLIESFSRLSRAGLICALDDGFTLTAEAQKIMVNPSGTSNTSRRIASIKEKLALYEATAEHPPILLSAKEVSAAILGHRASSKSAGNNTLLAPKPSAENKKARPGQRQRKPLPANRHKN</sequence>
<dbReference type="Proteomes" id="UP000198607">
    <property type="component" value="Unassembled WGS sequence"/>
</dbReference>
<reference evidence="2 3" key="1">
    <citation type="submission" date="2016-10" db="EMBL/GenBank/DDBJ databases">
        <authorList>
            <person name="de Groot N.N."/>
        </authorList>
    </citation>
    <scope>NUCLEOTIDE SEQUENCE [LARGE SCALE GENOMIC DNA]</scope>
    <source>
        <strain evidence="2 3">DSM 5885</strain>
    </source>
</reference>
<feature type="compositionally biased region" description="Basic residues" evidence="1">
    <location>
        <begin position="146"/>
        <end position="163"/>
    </location>
</feature>
<dbReference type="RefSeq" id="WP_091939998.1">
    <property type="nucleotide sequence ID" value="NZ_FNCY01000023.1"/>
</dbReference>
<dbReference type="OrthoDB" id="9180225at2"/>
<evidence type="ECO:0000313" key="3">
    <source>
        <dbReference type="Proteomes" id="UP000198607"/>
    </source>
</evidence>
<proteinExistence type="predicted"/>
<evidence type="ECO:0000256" key="1">
    <source>
        <dbReference type="SAM" id="MobiDB-lite"/>
    </source>
</evidence>
<name>A0A1G8LZW5_9RHOO</name>
<organism evidence="2 3">
    <name type="scientific">Propionivibrio dicarboxylicus</name>
    <dbReference type="NCBI Taxonomy" id="83767"/>
    <lineage>
        <taxon>Bacteria</taxon>
        <taxon>Pseudomonadati</taxon>
        <taxon>Pseudomonadota</taxon>
        <taxon>Betaproteobacteria</taxon>
        <taxon>Rhodocyclales</taxon>
        <taxon>Rhodocyclaceae</taxon>
        <taxon>Propionivibrio</taxon>
    </lineage>
</organism>
<dbReference type="EMBL" id="FNCY01000023">
    <property type="protein sequence ID" value="SDI61241.1"/>
    <property type="molecule type" value="Genomic_DNA"/>
</dbReference>
<accession>A0A1G8LZW5</accession>
<keyword evidence="3" id="KW-1185">Reference proteome</keyword>
<protein>
    <submittedName>
        <fullName evidence="2">Uncharacterized protein</fullName>
    </submittedName>
</protein>
<evidence type="ECO:0000313" key="2">
    <source>
        <dbReference type="EMBL" id="SDI61241.1"/>
    </source>
</evidence>
<dbReference type="STRING" id="83767.SAMN05660652_03743"/>